<accession>A0ACC3M959</accession>
<dbReference type="Proteomes" id="UP001281147">
    <property type="component" value="Unassembled WGS sequence"/>
</dbReference>
<reference evidence="1" key="1">
    <citation type="submission" date="2023-07" db="EMBL/GenBank/DDBJ databases">
        <title>Black Yeasts Isolated from many extreme environments.</title>
        <authorList>
            <person name="Coleine C."/>
            <person name="Stajich J.E."/>
            <person name="Selbmann L."/>
        </authorList>
    </citation>
    <scope>NUCLEOTIDE SEQUENCE</scope>
    <source>
        <strain evidence="1">CCFEE 5714</strain>
    </source>
</reference>
<gene>
    <name evidence="1" type="ORF">LTR37_021193</name>
</gene>
<evidence type="ECO:0000313" key="2">
    <source>
        <dbReference type="Proteomes" id="UP001281147"/>
    </source>
</evidence>
<name>A0ACC3M959_9PEZI</name>
<comment type="caution">
    <text evidence="1">The sequence shown here is derived from an EMBL/GenBank/DDBJ whole genome shotgun (WGS) entry which is preliminary data.</text>
</comment>
<protein>
    <submittedName>
        <fullName evidence="1">Uncharacterized protein</fullName>
    </submittedName>
</protein>
<organism evidence="1 2">
    <name type="scientific">Vermiconidia calcicola</name>
    <dbReference type="NCBI Taxonomy" id="1690605"/>
    <lineage>
        <taxon>Eukaryota</taxon>
        <taxon>Fungi</taxon>
        <taxon>Dikarya</taxon>
        <taxon>Ascomycota</taxon>
        <taxon>Pezizomycotina</taxon>
        <taxon>Dothideomycetes</taxon>
        <taxon>Dothideomycetidae</taxon>
        <taxon>Mycosphaerellales</taxon>
        <taxon>Extremaceae</taxon>
        <taxon>Vermiconidia</taxon>
    </lineage>
</organism>
<evidence type="ECO:0000313" key="1">
    <source>
        <dbReference type="EMBL" id="KAK3680515.1"/>
    </source>
</evidence>
<dbReference type="EMBL" id="JAUTXU010000446">
    <property type="protein sequence ID" value="KAK3680515.1"/>
    <property type="molecule type" value="Genomic_DNA"/>
</dbReference>
<proteinExistence type="predicted"/>
<keyword evidence="2" id="KW-1185">Reference proteome</keyword>
<sequence>MLHGVVRVGKDRQAWQELECYLFTEMLICVKAKKISPSASQQWEGPDGVIKNPKVALKGSILIKKHLKPGGKPEILTLSLSVAELLHLHLQFSQHAQLKTWLKALLNLNDPEISEPHEAEFDQDAPGTDGEEYATKSSKDWRRVSSAHSSSHGGNRSQVTAPMEYTNSRIGGHDTRFSVASVHVPLDVVVVIPVSSSMQGLKINVLRDSLHFMVSSLRERDRMCLVTFGSDGGGVPSVGMTTKNWAGWSKAIEFIGPVGHKNLRADVVDGANVAMDLLMERKSSSPLSTILLISDSAISDNQNVDFVVSRAEAAKIVIHSFGLGLIHMPDTMVELSTRTKASYTYVKDWMMLRECLAGCMGAMQSTSHQNVKLKLRLPEGSPARFVKISGALQVTKRATGRDAEASLGDLRFGDKRDVLAQLAIAPDTSTRLCSVGSLGYYRYCS</sequence>